<keyword evidence="4" id="KW-0508">mRNA splicing</keyword>
<protein>
    <submittedName>
        <fullName evidence="7">Uncharacterized protein</fullName>
    </submittedName>
</protein>
<evidence type="ECO:0000256" key="1">
    <source>
        <dbReference type="ARBA" id="ARBA00004123"/>
    </source>
</evidence>
<organism evidence="7 8">
    <name type="scientific">Mycena indigotica</name>
    <dbReference type="NCBI Taxonomy" id="2126181"/>
    <lineage>
        <taxon>Eukaryota</taxon>
        <taxon>Fungi</taxon>
        <taxon>Dikarya</taxon>
        <taxon>Basidiomycota</taxon>
        <taxon>Agaricomycotina</taxon>
        <taxon>Agaricomycetes</taxon>
        <taxon>Agaricomycetidae</taxon>
        <taxon>Agaricales</taxon>
        <taxon>Marasmiineae</taxon>
        <taxon>Mycenaceae</taxon>
        <taxon>Mycena</taxon>
    </lineage>
</organism>
<feature type="compositionally biased region" description="Basic and acidic residues" evidence="6">
    <location>
        <begin position="134"/>
        <end position="147"/>
    </location>
</feature>
<evidence type="ECO:0000256" key="6">
    <source>
        <dbReference type="SAM" id="MobiDB-lite"/>
    </source>
</evidence>
<feature type="compositionally biased region" description="Low complexity" evidence="6">
    <location>
        <begin position="152"/>
        <end position="168"/>
    </location>
</feature>
<gene>
    <name evidence="7" type="ORF">MIND_00745500</name>
</gene>
<dbReference type="Pfam" id="PF17098">
    <property type="entry name" value="Wtap"/>
    <property type="match status" value="1"/>
</dbReference>
<reference evidence="7" key="1">
    <citation type="submission" date="2020-05" db="EMBL/GenBank/DDBJ databases">
        <title>Mycena genomes resolve the evolution of fungal bioluminescence.</title>
        <authorList>
            <person name="Tsai I.J."/>
        </authorList>
    </citation>
    <scope>NUCLEOTIDE SEQUENCE</scope>
    <source>
        <strain evidence="7">171206Taipei</strain>
    </source>
</reference>
<comment type="subcellular location">
    <subcellularLocation>
        <location evidence="1">Nucleus</location>
    </subcellularLocation>
</comment>
<evidence type="ECO:0000256" key="3">
    <source>
        <dbReference type="ARBA" id="ARBA00022664"/>
    </source>
</evidence>
<keyword evidence="8" id="KW-1185">Reference proteome</keyword>
<evidence type="ECO:0000256" key="5">
    <source>
        <dbReference type="ARBA" id="ARBA00023242"/>
    </source>
</evidence>
<dbReference type="OrthoDB" id="3363802at2759"/>
<sequence length="262" mass="29008">MDLPSVRELELEALVRQRDKQLAVLQDEITRLRRFIATQPTPTTEAAVSLPPPMTALLMPHLTAKTSGTSSSGATALMQRTRMLQAENDELYDLLKTSETGKLKEEVRGLRRVVERLEGALRESHQAVQSLSTELDKTYESIADSRPRSPRSPRNNPSVNHSANNNAAKLPPTGPRAHKKPRISEPLPRGPSPQKPHRNNNNMDIDEKPPPPSRPRGRDRERPRNNSNNGRPGGGGGGDRRRGPMAESSSSTDRTLKERLGL</sequence>
<comment type="similarity">
    <text evidence="2">Belongs to the fl(2)d family.</text>
</comment>
<dbReference type="GO" id="GO:0005634">
    <property type="term" value="C:nucleus"/>
    <property type="evidence" value="ECO:0007669"/>
    <property type="project" value="UniProtKB-SubCell"/>
</dbReference>
<dbReference type="AlphaFoldDB" id="A0A8H6SLG8"/>
<dbReference type="GO" id="GO:0006397">
    <property type="term" value="P:mRNA processing"/>
    <property type="evidence" value="ECO:0007669"/>
    <property type="project" value="UniProtKB-KW"/>
</dbReference>
<evidence type="ECO:0000256" key="2">
    <source>
        <dbReference type="ARBA" id="ARBA00010313"/>
    </source>
</evidence>
<dbReference type="GeneID" id="59346670"/>
<comment type="caution">
    <text evidence="7">The sequence shown here is derived from an EMBL/GenBank/DDBJ whole genome shotgun (WGS) entry which is preliminary data.</text>
</comment>
<dbReference type="EMBL" id="JACAZF010000006">
    <property type="protein sequence ID" value="KAF7301798.1"/>
    <property type="molecule type" value="Genomic_DNA"/>
</dbReference>
<evidence type="ECO:0000256" key="4">
    <source>
        <dbReference type="ARBA" id="ARBA00023187"/>
    </source>
</evidence>
<dbReference type="Proteomes" id="UP000636479">
    <property type="component" value="Unassembled WGS sequence"/>
</dbReference>
<evidence type="ECO:0000313" key="7">
    <source>
        <dbReference type="EMBL" id="KAF7301798.1"/>
    </source>
</evidence>
<dbReference type="GO" id="GO:0016556">
    <property type="term" value="P:mRNA modification"/>
    <property type="evidence" value="ECO:0007669"/>
    <property type="project" value="InterPro"/>
</dbReference>
<dbReference type="InterPro" id="IPR033757">
    <property type="entry name" value="WTAP"/>
</dbReference>
<dbReference type="GO" id="GO:0008380">
    <property type="term" value="P:RNA splicing"/>
    <property type="evidence" value="ECO:0007669"/>
    <property type="project" value="UniProtKB-KW"/>
</dbReference>
<dbReference type="GO" id="GO:0000381">
    <property type="term" value="P:regulation of alternative mRNA splicing, via spliceosome"/>
    <property type="evidence" value="ECO:0007669"/>
    <property type="project" value="InterPro"/>
</dbReference>
<keyword evidence="5" id="KW-0539">Nucleus</keyword>
<keyword evidence="3" id="KW-0507">mRNA processing</keyword>
<feature type="region of interest" description="Disordered" evidence="6">
    <location>
        <begin position="121"/>
        <end position="262"/>
    </location>
</feature>
<proteinExistence type="inferred from homology"/>
<dbReference type="RefSeq" id="XP_037219798.1">
    <property type="nucleotide sequence ID" value="XM_037364154.1"/>
</dbReference>
<accession>A0A8H6SLG8</accession>
<name>A0A8H6SLG8_9AGAR</name>
<evidence type="ECO:0000313" key="8">
    <source>
        <dbReference type="Proteomes" id="UP000636479"/>
    </source>
</evidence>